<keyword evidence="2" id="KW-1185">Reference proteome</keyword>
<accession>K3Y496</accession>
<reference evidence="2" key="1">
    <citation type="journal article" date="2012" name="Nat. Biotechnol.">
        <title>Reference genome sequence of the model plant Setaria.</title>
        <authorList>
            <person name="Bennetzen J.L."/>
            <person name="Schmutz J."/>
            <person name="Wang H."/>
            <person name="Percifield R."/>
            <person name="Hawkins J."/>
            <person name="Pontaroli A.C."/>
            <person name="Estep M."/>
            <person name="Feng L."/>
            <person name="Vaughn J.N."/>
            <person name="Grimwood J."/>
            <person name="Jenkins J."/>
            <person name="Barry K."/>
            <person name="Lindquist E."/>
            <person name="Hellsten U."/>
            <person name="Deshpande S."/>
            <person name="Wang X."/>
            <person name="Wu X."/>
            <person name="Mitros T."/>
            <person name="Triplett J."/>
            <person name="Yang X."/>
            <person name="Ye C.Y."/>
            <person name="Mauro-Herrera M."/>
            <person name="Wang L."/>
            <person name="Li P."/>
            <person name="Sharma M."/>
            <person name="Sharma R."/>
            <person name="Ronald P.C."/>
            <person name="Panaud O."/>
            <person name="Kellogg E.A."/>
            <person name="Brutnell T.P."/>
            <person name="Doust A.N."/>
            <person name="Tuskan G.A."/>
            <person name="Rokhsar D."/>
            <person name="Devos K.M."/>
        </authorList>
    </citation>
    <scope>NUCLEOTIDE SEQUENCE [LARGE SCALE GENOMIC DNA]</scope>
    <source>
        <strain evidence="2">cv. Yugu1</strain>
    </source>
</reference>
<organism evidence="1 2">
    <name type="scientific">Setaria italica</name>
    <name type="common">Foxtail millet</name>
    <name type="synonym">Panicum italicum</name>
    <dbReference type="NCBI Taxonomy" id="4555"/>
    <lineage>
        <taxon>Eukaryota</taxon>
        <taxon>Viridiplantae</taxon>
        <taxon>Streptophyta</taxon>
        <taxon>Embryophyta</taxon>
        <taxon>Tracheophyta</taxon>
        <taxon>Spermatophyta</taxon>
        <taxon>Magnoliopsida</taxon>
        <taxon>Liliopsida</taxon>
        <taxon>Poales</taxon>
        <taxon>Poaceae</taxon>
        <taxon>PACMAD clade</taxon>
        <taxon>Panicoideae</taxon>
        <taxon>Panicodae</taxon>
        <taxon>Paniceae</taxon>
        <taxon>Cenchrinae</taxon>
        <taxon>Setaria</taxon>
    </lineage>
</organism>
<dbReference type="AlphaFoldDB" id="K3Y496"/>
<proteinExistence type="predicted"/>
<dbReference type="Gramene" id="KQL10287">
    <property type="protein sequence ID" value="KQL10287"/>
    <property type="gene ID" value="SETIT_009034mg"/>
</dbReference>
<dbReference type="EnsemblPlants" id="KQL10287">
    <property type="protein sequence ID" value="KQL10287"/>
    <property type="gene ID" value="SETIT_009034mg"/>
</dbReference>
<name>K3Y496_SETIT</name>
<dbReference type="EMBL" id="AGNK02002357">
    <property type="status" value="NOT_ANNOTATED_CDS"/>
    <property type="molecule type" value="Genomic_DNA"/>
</dbReference>
<evidence type="ECO:0000313" key="2">
    <source>
        <dbReference type="Proteomes" id="UP000004995"/>
    </source>
</evidence>
<sequence length="38" mass="4714">MYFLYQKDEVKMHIHMKIRTAEHLIISSRRRIAAELRQ</sequence>
<dbReference type="InParanoid" id="K3Y496"/>
<protein>
    <submittedName>
        <fullName evidence="1">Uncharacterized protein</fullName>
    </submittedName>
</protein>
<dbReference type="Proteomes" id="UP000004995">
    <property type="component" value="Unassembled WGS sequence"/>
</dbReference>
<evidence type="ECO:0000313" key="1">
    <source>
        <dbReference type="EnsemblPlants" id="KQL10287"/>
    </source>
</evidence>
<dbReference type="HOGENOM" id="CLU_3336470_0_0_1"/>
<reference evidence="1" key="2">
    <citation type="submission" date="2018-08" db="UniProtKB">
        <authorList>
            <consortium name="EnsemblPlants"/>
        </authorList>
    </citation>
    <scope>IDENTIFICATION</scope>
    <source>
        <strain evidence="1">Yugu1</strain>
    </source>
</reference>